<dbReference type="Pfam" id="PF05907">
    <property type="entry name" value="CXXC_Zn-b_euk"/>
    <property type="match status" value="1"/>
</dbReference>
<comment type="caution">
    <text evidence="4">The sequence shown here is derived from an EMBL/GenBank/DDBJ whole genome shotgun (WGS) entry which is preliminary data.</text>
</comment>
<protein>
    <submittedName>
        <fullName evidence="4">Uncharacterized protein</fullName>
    </submittedName>
</protein>
<evidence type="ECO:0000256" key="3">
    <source>
        <dbReference type="ARBA" id="ARBA00022833"/>
    </source>
</evidence>
<name>A0A699JVH4_TANCI</name>
<keyword evidence="3" id="KW-0862">Zinc</keyword>
<comment type="similarity">
    <text evidence="1">Belongs to the UPF0587 family.</text>
</comment>
<organism evidence="4">
    <name type="scientific">Tanacetum cinerariifolium</name>
    <name type="common">Dalmatian daisy</name>
    <name type="synonym">Chrysanthemum cinerariifolium</name>
    <dbReference type="NCBI Taxonomy" id="118510"/>
    <lineage>
        <taxon>Eukaryota</taxon>
        <taxon>Viridiplantae</taxon>
        <taxon>Streptophyta</taxon>
        <taxon>Embryophyta</taxon>
        <taxon>Tracheophyta</taxon>
        <taxon>Spermatophyta</taxon>
        <taxon>Magnoliopsida</taxon>
        <taxon>eudicotyledons</taxon>
        <taxon>Gunneridae</taxon>
        <taxon>Pentapetalae</taxon>
        <taxon>asterids</taxon>
        <taxon>campanulids</taxon>
        <taxon>Asterales</taxon>
        <taxon>Asteraceae</taxon>
        <taxon>Asteroideae</taxon>
        <taxon>Anthemideae</taxon>
        <taxon>Anthemidinae</taxon>
        <taxon>Tanacetum</taxon>
    </lineage>
</organism>
<dbReference type="EMBL" id="BKCJ010453759">
    <property type="protein sequence ID" value="GFA60515.1"/>
    <property type="molecule type" value="Genomic_DNA"/>
</dbReference>
<dbReference type="PANTHER" id="PTHR12857:SF0">
    <property type="entry name" value="CXXC MOTIF CONTAINING ZINC BINDING PROTEIN"/>
    <property type="match status" value="1"/>
</dbReference>
<dbReference type="GO" id="GO:0008270">
    <property type="term" value="F:zinc ion binding"/>
    <property type="evidence" value="ECO:0007669"/>
    <property type="project" value="TreeGrafter"/>
</dbReference>
<dbReference type="SUPFAM" id="SSF141678">
    <property type="entry name" value="MAL13P1.257-like"/>
    <property type="match status" value="1"/>
</dbReference>
<dbReference type="InterPro" id="IPR008584">
    <property type="entry name" value="CXXC_Zn-binding_euk"/>
</dbReference>
<gene>
    <name evidence="4" type="ORF">Tci_632487</name>
</gene>
<evidence type="ECO:0000256" key="1">
    <source>
        <dbReference type="ARBA" id="ARBA00007818"/>
    </source>
</evidence>
<keyword evidence="2" id="KW-0479">Metal-binding</keyword>
<feature type="non-terminal residue" evidence="4">
    <location>
        <position position="91"/>
    </location>
</feature>
<feature type="non-terminal residue" evidence="4">
    <location>
        <position position="1"/>
    </location>
</feature>
<evidence type="ECO:0000256" key="2">
    <source>
        <dbReference type="ARBA" id="ARBA00022723"/>
    </source>
</evidence>
<proteinExistence type="inferred from homology"/>
<sequence length="91" mass="10176">LKCESCGELTDKETCVSLNEKVDLPKRGVTNLVQKCKFCKREGTVTMIPNRGFPLTRGYSDAGKFAPLMAFDCRGFEPLEYAFSSDWEAQA</sequence>
<evidence type="ECO:0000313" key="4">
    <source>
        <dbReference type="EMBL" id="GFA60515.1"/>
    </source>
</evidence>
<reference evidence="4" key="1">
    <citation type="journal article" date="2019" name="Sci. Rep.">
        <title>Draft genome of Tanacetum cinerariifolium, the natural source of mosquito coil.</title>
        <authorList>
            <person name="Yamashiro T."/>
            <person name="Shiraishi A."/>
            <person name="Satake H."/>
            <person name="Nakayama K."/>
        </authorList>
    </citation>
    <scope>NUCLEOTIDE SEQUENCE</scope>
</reference>
<dbReference type="AlphaFoldDB" id="A0A699JVH4"/>
<accession>A0A699JVH4</accession>
<dbReference type="PANTHER" id="PTHR12857">
    <property type="entry name" value="CXXC MOTIF CONTAINING ZINC BINDING PROTEIN"/>
    <property type="match status" value="1"/>
</dbReference>